<accession>A0A1Q3BHM7</accession>
<evidence type="ECO:0000313" key="1">
    <source>
        <dbReference type="EMBL" id="GAV67428.1"/>
    </source>
</evidence>
<evidence type="ECO:0000313" key="2">
    <source>
        <dbReference type="Proteomes" id="UP000187406"/>
    </source>
</evidence>
<evidence type="ECO:0008006" key="3">
    <source>
        <dbReference type="Google" id="ProtNLM"/>
    </source>
</evidence>
<dbReference type="InParanoid" id="A0A1Q3BHM7"/>
<gene>
    <name evidence="1" type="ORF">CFOL_v3_10934</name>
</gene>
<dbReference type="OrthoDB" id="1717299at2759"/>
<dbReference type="AlphaFoldDB" id="A0A1Q3BHM7"/>
<name>A0A1Q3BHM7_CEPFO</name>
<comment type="caution">
    <text evidence="1">The sequence shown here is derived from an EMBL/GenBank/DDBJ whole genome shotgun (WGS) entry which is preliminary data.</text>
</comment>
<protein>
    <recommendedName>
        <fullName evidence="3">Zf-RVT domain-containing protein</fullName>
    </recommendedName>
</protein>
<dbReference type="Proteomes" id="UP000187406">
    <property type="component" value="Unassembled WGS sequence"/>
</dbReference>
<sequence length="171" mass="19088">MQQRLKCWIGNGVNVEIWKDNWLPGVMVPPVPSSSNTLDQTARVSQLIEWDGGGWNQALIRQSFDEQTANIILSVPFSHRLCADKLVWSNHSTRNYTAKTGYHLAVEVVNGNGGEAGLPNEVSVGIWKWLWGLQLPHKIKLFGWKCCRSILPTNLALAGKIPNTKTQVSKD</sequence>
<reference evidence="2" key="1">
    <citation type="submission" date="2016-04" db="EMBL/GenBank/DDBJ databases">
        <title>Cephalotus genome sequencing.</title>
        <authorList>
            <person name="Fukushima K."/>
            <person name="Hasebe M."/>
            <person name="Fang X."/>
        </authorList>
    </citation>
    <scope>NUCLEOTIDE SEQUENCE [LARGE SCALE GENOMIC DNA]</scope>
    <source>
        <strain evidence="2">cv. St1</strain>
    </source>
</reference>
<organism evidence="1 2">
    <name type="scientific">Cephalotus follicularis</name>
    <name type="common">Albany pitcher plant</name>
    <dbReference type="NCBI Taxonomy" id="3775"/>
    <lineage>
        <taxon>Eukaryota</taxon>
        <taxon>Viridiplantae</taxon>
        <taxon>Streptophyta</taxon>
        <taxon>Embryophyta</taxon>
        <taxon>Tracheophyta</taxon>
        <taxon>Spermatophyta</taxon>
        <taxon>Magnoliopsida</taxon>
        <taxon>eudicotyledons</taxon>
        <taxon>Gunneridae</taxon>
        <taxon>Pentapetalae</taxon>
        <taxon>rosids</taxon>
        <taxon>fabids</taxon>
        <taxon>Oxalidales</taxon>
        <taxon>Cephalotaceae</taxon>
        <taxon>Cephalotus</taxon>
    </lineage>
</organism>
<keyword evidence="2" id="KW-1185">Reference proteome</keyword>
<dbReference type="EMBL" id="BDDD01000548">
    <property type="protein sequence ID" value="GAV67428.1"/>
    <property type="molecule type" value="Genomic_DNA"/>
</dbReference>
<proteinExistence type="predicted"/>